<proteinExistence type="predicted"/>
<dbReference type="GO" id="GO:0008168">
    <property type="term" value="F:methyltransferase activity"/>
    <property type="evidence" value="ECO:0007669"/>
    <property type="project" value="UniProtKB-KW"/>
</dbReference>
<dbReference type="Pfam" id="PF05499">
    <property type="entry name" value="DMAP1"/>
    <property type="match status" value="1"/>
</dbReference>
<dbReference type="GO" id="GO:0000122">
    <property type="term" value="P:negative regulation of transcription by RNA polymerase II"/>
    <property type="evidence" value="ECO:0007669"/>
    <property type="project" value="TreeGrafter"/>
</dbReference>
<evidence type="ECO:0000259" key="10">
    <source>
        <dbReference type="Pfam" id="PF16282"/>
    </source>
</evidence>
<keyword evidence="12" id="KW-1185">Reference proteome</keyword>
<dbReference type="PANTHER" id="PTHR12855:SF10">
    <property type="entry name" value="DNA METHYLTRANSFERASE 1-ASSOCIATED PROTEIN 1"/>
    <property type="match status" value="1"/>
</dbReference>
<evidence type="ECO:0000256" key="1">
    <source>
        <dbReference type="ARBA" id="ARBA00004123"/>
    </source>
</evidence>
<dbReference type="Gene3D" id="1.10.10.60">
    <property type="entry name" value="Homeodomain-like"/>
    <property type="match status" value="1"/>
</dbReference>
<dbReference type="InterPro" id="IPR032563">
    <property type="entry name" value="DAMP1_SANT-like"/>
</dbReference>
<evidence type="ECO:0000256" key="2">
    <source>
        <dbReference type="ARBA" id="ARBA00022853"/>
    </source>
</evidence>
<comment type="subcellular location">
    <subcellularLocation>
        <location evidence="1">Nucleus</location>
    </subcellularLocation>
</comment>
<feature type="chain" id="PRO_5041954562" description="DNA methyltransferase 1-associated protein 1" evidence="8">
    <location>
        <begin position="19"/>
        <end position="581"/>
    </location>
</feature>
<dbReference type="GO" id="GO:0032259">
    <property type="term" value="P:methylation"/>
    <property type="evidence" value="ECO:0007669"/>
    <property type="project" value="UniProtKB-KW"/>
</dbReference>
<accession>A0AAE1HPD3</accession>
<dbReference type="GO" id="GO:0035267">
    <property type="term" value="C:NuA4 histone acetyltransferase complex"/>
    <property type="evidence" value="ECO:0007669"/>
    <property type="project" value="InterPro"/>
</dbReference>
<keyword evidence="8" id="KW-0732">Signal</keyword>
<dbReference type="InterPro" id="IPR027109">
    <property type="entry name" value="Swc4/Dmap1"/>
</dbReference>
<sequence>MAIINSVLLIVLASQMESITVEENVEPGMPSYPSCQYLYEHDAVELVGLEVAGCLQDLPAVILGQPFDPFAPVGRTPPAARRRGALVLHPGSNVCLRQLMEVLWEEGELEEARDTMASCLYEYYPAAFEAVAVAEWSSAGSAPVPAASRAVLQGLGFAVMGDVQDILGLERPPTPELTKEAILGSSDKLKKKQMQMSTPKVSKRPEGMPREVFALLCNDSKGVPPVFPTDTGQGYKQTKAKLGMRKVRPWKWMPFTNPGRTDGAVFHHWRRVADEGKEYPFAKFNKKVPVPSYTDDEYNQHLQTSGWTKEETNHLIDLAKRFDLRFIVMKDRWDREKFTDRSVEDLKERFYTIQTTLIKVRSTSPPEGKPYIEEEQSLVTEYRRIEARKKERDKKTQDLQKLITAADSQSESRRIEKKLPKKKLQQQLARPRVDTVAVESTGIKFPDMKGSGVSVRSQRMKMPANVGQKKIKGVEQLLQELGVELNPMPTEEICTHFNELRSDMVLLYELKAAYSTCEFELQTLRHQYESLCPGKTLDIPVLSDNQTVSSIENDGGKQKVNLAEIIDVVGSPGTPNSTHII</sequence>
<dbReference type="Proteomes" id="UP001219518">
    <property type="component" value="Unassembled WGS sequence"/>
</dbReference>
<dbReference type="GO" id="GO:0006338">
    <property type="term" value="P:chromatin remodeling"/>
    <property type="evidence" value="ECO:0007669"/>
    <property type="project" value="InterPro"/>
</dbReference>
<evidence type="ECO:0000256" key="8">
    <source>
        <dbReference type="SAM" id="SignalP"/>
    </source>
</evidence>
<dbReference type="InterPro" id="IPR008468">
    <property type="entry name" value="DMAP1"/>
</dbReference>
<organism evidence="11 12">
    <name type="scientific">Frankliniella fusca</name>
    <dbReference type="NCBI Taxonomy" id="407009"/>
    <lineage>
        <taxon>Eukaryota</taxon>
        <taxon>Metazoa</taxon>
        <taxon>Ecdysozoa</taxon>
        <taxon>Arthropoda</taxon>
        <taxon>Hexapoda</taxon>
        <taxon>Insecta</taxon>
        <taxon>Pterygota</taxon>
        <taxon>Neoptera</taxon>
        <taxon>Paraneoptera</taxon>
        <taxon>Thysanoptera</taxon>
        <taxon>Terebrantia</taxon>
        <taxon>Thripoidea</taxon>
        <taxon>Thripidae</taxon>
        <taxon>Frankliniella</taxon>
    </lineage>
</organism>
<name>A0AAE1HPD3_9NEOP</name>
<reference evidence="11" key="2">
    <citation type="journal article" date="2023" name="BMC Genomics">
        <title>Pest status, molecular evolution, and epigenetic factors derived from the genome assembly of Frankliniella fusca, a thysanopteran phytovirus vector.</title>
        <authorList>
            <person name="Catto M.A."/>
            <person name="Labadie P.E."/>
            <person name="Jacobson A.L."/>
            <person name="Kennedy G.G."/>
            <person name="Srinivasan R."/>
            <person name="Hunt B.G."/>
        </authorList>
    </citation>
    <scope>NUCLEOTIDE SEQUENCE</scope>
    <source>
        <strain evidence="11">PL_HMW_Pooled</strain>
    </source>
</reference>
<gene>
    <name evidence="11" type="ORF">KUF71_013265</name>
</gene>
<dbReference type="FunFam" id="1.10.10.60:FF:000087">
    <property type="entry name" value="DNA methyltransferase 1-associated protein 1"/>
    <property type="match status" value="1"/>
</dbReference>
<keyword evidence="2" id="KW-0156">Chromatin regulator</keyword>
<evidence type="ECO:0000313" key="12">
    <source>
        <dbReference type="Proteomes" id="UP001219518"/>
    </source>
</evidence>
<dbReference type="AlphaFoldDB" id="A0AAE1HPD3"/>
<keyword evidence="4" id="KW-0804">Transcription</keyword>
<keyword evidence="3" id="KW-0805">Transcription regulation</keyword>
<keyword evidence="5" id="KW-0539">Nucleus</keyword>
<keyword evidence="11" id="KW-0808">Transferase</keyword>
<evidence type="ECO:0000256" key="6">
    <source>
        <dbReference type="ARBA" id="ARBA00067416"/>
    </source>
</evidence>
<feature type="signal peptide" evidence="8">
    <location>
        <begin position="1"/>
        <end position="18"/>
    </location>
</feature>
<evidence type="ECO:0000313" key="11">
    <source>
        <dbReference type="EMBL" id="KAK3924992.1"/>
    </source>
</evidence>
<dbReference type="PANTHER" id="PTHR12855">
    <property type="entry name" value="DNA METHYLTRANSFERASE 1-ASSOCIATED PROTEIN 1 FAMILY MEMBER"/>
    <property type="match status" value="1"/>
</dbReference>
<evidence type="ECO:0000256" key="3">
    <source>
        <dbReference type="ARBA" id="ARBA00023015"/>
    </source>
</evidence>
<dbReference type="Pfam" id="PF16282">
    <property type="entry name" value="SANT_DAMP1_like"/>
    <property type="match status" value="1"/>
</dbReference>
<dbReference type="GO" id="GO:0006281">
    <property type="term" value="P:DNA repair"/>
    <property type="evidence" value="ECO:0007669"/>
    <property type="project" value="InterPro"/>
</dbReference>
<dbReference type="GO" id="GO:0003714">
    <property type="term" value="F:transcription corepressor activity"/>
    <property type="evidence" value="ECO:0007669"/>
    <property type="project" value="TreeGrafter"/>
</dbReference>
<feature type="region of interest" description="Disordered" evidence="7">
    <location>
        <begin position="404"/>
        <end position="426"/>
    </location>
</feature>
<keyword evidence="11" id="KW-0489">Methyltransferase</keyword>
<evidence type="ECO:0000259" key="9">
    <source>
        <dbReference type="Pfam" id="PF05499"/>
    </source>
</evidence>
<evidence type="ECO:0000256" key="4">
    <source>
        <dbReference type="ARBA" id="ARBA00023163"/>
    </source>
</evidence>
<feature type="domain" description="DNA methyltransferase 1-associated 1" evidence="9">
    <location>
        <begin position="374"/>
        <end position="537"/>
    </location>
</feature>
<dbReference type="EMBL" id="JAHWGI010001208">
    <property type="protein sequence ID" value="KAK3924992.1"/>
    <property type="molecule type" value="Genomic_DNA"/>
</dbReference>
<protein>
    <recommendedName>
        <fullName evidence="6">DNA methyltransferase 1-associated protein 1</fullName>
    </recommendedName>
</protein>
<evidence type="ECO:0000256" key="5">
    <source>
        <dbReference type="ARBA" id="ARBA00023242"/>
    </source>
</evidence>
<comment type="caution">
    <text evidence="11">The sequence shown here is derived from an EMBL/GenBank/DDBJ whole genome shotgun (WGS) entry which is preliminary data.</text>
</comment>
<evidence type="ECO:0000256" key="7">
    <source>
        <dbReference type="SAM" id="MobiDB-lite"/>
    </source>
</evidence>
<dbReference type="GO" id="GO:0000812">
    <property type="term" value="C:Swr1 complex"/>
    <property type="evidence" value="ECO:0007669"/>
    <property type="project" value="TreeGrafter"/>
</dbReference>
<reference evidence="11" key="1">
    <citation type="submission" date="2021-07" db="EMBL/GenBank/DDBJ databases">
        <authorList>
            <person name="Catto M.A."/>
            <person name="Jacobson A."/>
            <person name="Kennedy G."/>
            <person name="Labadie P."/>
            <person name="Hunt B.G."/>
            <person name="Srinivasan R."/>
        </authorList>
    </citation>
    <scope>NUCLEOTIDE SEQUENCE</scope>
    <source>
        <strain evidence="11">PL_HMW_Pooled</strain>
        <tissue evidence="11">Head</tissue>
    </source>
</reference>
<feature type="domain" description="DAMP1 SANT/Myb-like" evidence="10">
    <location>
        <begin position="279"/>
        <end position="357"/>
    </location>
</feature>